<evidence type="ECO:0000256" key="1">
    <source>
        <dbReference type="ARBA" id="ARBA00006432"/>
    </source>
</evidence>
<reference evidence="11 12" key="1">
    <citation type="submission" date="2017-10" db="EMBL/GenBank/DDBJ databases">
        <title>The new phylogeny of genus Mycobacterium.</title>
        <authorList>
            <person name="Tortoli E."/>
            <person name="Trovato A."/>
            <person name="Cirillo D.M."/>
        </authorList>
    </citation>
    <scope>NUCLEOTIDE SEQUENCE [LARGE SCALE GENOMIC DNA]</scope>
    <source>
        <strain evidence="11 12">IP141170001</strain>
    </source>
</reference>
<dbReference type="EMBL" id="PDCR01000023">
    <property type="protein sequence ID" value="PEG53055.1"/>
    <property type="molecule type" value="Genomic_DNA"/>
</dbReference>
<evidence type="ECO:0000256" key="8">
    <source>
        <dbReference type="ARBA" id="ARBA00083882"/>
    </source>
</evidence>
<feature type="domain" description="AMP-dependent synthetase/ligase" evidence="9">
    <location>
        <begin position="27"/>
        <end position="397"/>
    </location>
</feature>
<comment type="catalytic activity">
    <reaction evidence="4">
        <text>a long-chain fatty acid + ATP + CoA = a long-chain fatty acyl-CoA + AMP + diphosphate</text>
        <dbReference type="Rhea" id="RHEA:15421"/>
        <dbReference type="ChEBI" id="CHEBI:30616"/>
        <dbReference type="ChEBI" id="CHEBI:33019"/>
        <dbReference type="ChEBI" id="CHEBI:57287"/>
        <dbReference type="ChEBI" id="CHEBI:57560"/>
        <dbReference type="ChEBI" id="CHEBI:83139"/>
        <dbReference type="ChEBI" id="CHEBI:456215"/>
        <dbReference type="EC" id="6.2.1.3"/>
    </reaction>
</comment>
<feature type="domain" description="AMP-binding enzyme C-terminal" evidence="10">
    <location>
        <begin position="448"/>
        <end position="524"/>
    </location>
</feature>
<keyword evidence="2" id="KW-0436">Ligase</keyword>
<dbReference type="SUPFAM" id="SSF56801">
    <property type="entry name" value="Acetyl-CoA synthetase-like"/>
    <property type="match status" value="1"/>
</dbReference>
<dbReference type="InterPro" id="IPR025110">
    <property type="entry name" value="AMP-bd_C"/>
</dbReference>
<sequence length="543" mass="59989">MQSYDAGPTDHEAGTAPLIEDTIGANFERTAAAHPDVEALVDVAQGLRWTYRELNDEIDVVARGLLGRGIAKGDRVGIWSPNCAEWTIVQYATAKIGAILVNINPAYRTHELSYVLNQSGVRMLISATSFKTSDYVAMVGQVRAEAPTLRMVIFLGTEDWAALRDAAVPAQQLRERMDSLSNTDPINIQYTSGTTGFPKGATLSHRNILNNGFFVTEGINLKPGDRLCIPVPFYHCFGMVMGNLGCTTHGVTMVIPAPGFEPGITLETIEAERCTGVYGVPTMFIAMQNHPSFADRDLSSLRTGVMAGAVCPIEVMKRCINEMHMAEVAICYGMTETSPVSCQTLHDDDLERRTATIGRAHPHVEIKVVDPETGDIVERGQPGEFCTRGYSVMLGYWEDPEKTAEAIDQDGWMHTGDLAVMREDGYCTIVGRIKDMVIRGGENVYPREIEEFLYAHPDIEDAQVIGVPDTRYGEEICVWIKLKPGAERLDAEAIREFATGRLAHYKIPRYVHLVDEFPMTVTGKIRKVQMREESVRILGLANS</sequence>
<evidence type="ECO:0000259" key="9">
    <source>
        <dbReference type="Pfam" id="PF00501"/>
    </source>
</evidence>
<dbReference type="RefSeq" id="WP_073858967.1">
    <property type="nucleotide sequence ID" value="NZ_BAAATC010000008.1"/>
</dbReference>
<evidence type="ECO:0000256" key="2">
    <source>
        <dbReference type="ARBA" id="ARBA00022598"/>
    </source>
</evidence>
<dbReference type="PROSITE" id="PS00455">
    <property type="entry name" value="AMP_BINDING"/>
    <property type="match status" value="1"/>
</dbReference>
<dbReference type="Gene3D" id="3.30.300.30">
    <property type="match status" value="1"/>
</dbReference>
<evidence type="ECO:0000256" key="4">
    <source>
        <dbReference type="ARBA" id="ARBA00036813"/>
    </source>
</evidence>
<dbReference type="GO" id="GO:0031956">
    <property type="term" value="F:medium-chain fatty acid-CoA ligase activity"/>
    <property type="evidence" value="ECO:0007669"/>
    <property type="project" value="TreeGrafter"/>
</dbReference>
<evidence type="ECO:0000256" key="6">
    <source>
        <dbReference type="ARBA" id="ARBA00076959"/>
    </source>
</evidence>
<dbReference type="FunFam" id="3.40.50.12780:FF:000003">
    <property type="entry name" value="Long-chain-fatty-acid--CoA ligase FadD"/>
    <property type="match status" value="1"/>
</dbReference>
<accession>A0A1Q4H6G8</accession>
<dbReference type="Pfam" id="PF00501">
    <property type="entry name" value="AMP-binding"/>
    <property type="match status" value="1"/>
</dbReference>
<name>A0A1Q4H6G8_9MYCO</name>
<dbReference type="InterPro" id="IPR045851">
    <property type="entry name" value="AMP-bd_C_sf"/>
</dbReference>
<evidence type="ECO:0000313" key="12">
    <source>
        <dbReference type="Proteomes" id="UP000220340"/>
    </source>
</evidence>
<keyword evidence="12" id="KW-1185">Reference proteome</keyword>
<protein>
    <recommendedName>
        <fullName evidence="5">Long-chain-fatty-acid--CoA ligase FadD13</fullName>
        <ecNumber evidence="3">6.2.1.3</ecNumber>
    </recommendedName>
    <alternativeName>
        <fullName evidence="6">Fatty acyl-CoA ligase</fullName>
    </alternativeName>
    <alternativeName>
        <fullName evidence="8">Fatty acyl-CoA synthetase</fullName>
    </alternativeName>
    <alternativeName>
        <fullName evidence="7">Very-long-chain fatty-acyl-CoA synthetase</fullName>
    </alternativeName>
</protein>
<dbReference type="STRING" id="1801.BRW64_23950"/>
<dbReference type="GO" id="GO:0004467">
    <property type="term" value="F:long-chain fatty acid-CoA ligase activity"/>
    <property type="evidence" value="ECO:0007669"/>
    <property type="project" value="UniProtKB-EC"/>
</dbReference>
<proteinExistence type="inferred from homology"/>
<dbReference type="AlphaFoldDB" id="A0A1Q4H6G8"/>
<comment type="similarity">
    <text evidence="1">Belongs to the ATP-dependent AMP-binding enzyme family.</text>
</comment>
<dbReference type="PANTHER" id="PTHR43201:SF5">
    <property type="entry name" value="MEDIUM-CHAIN ACYL-COA LIGASE ACSF2, MITOCHONDRIAL"/>
    <property type="match status" value="1"/>
</dbReference>
<dbReference type="CDD" id="cd05917">
    <property type="entry name" value="FACL_like_2"/>
    <property type="match status" value="1"/>
</dbReference>
<dbReference type="Proteomes" id="UP000220340">
    <property type="component" value="Unassembled WGS sequence"/>
</dbReference>
<evidence type="ECO:0000259" key="10">
    <source>
        <dbReference type="Pfam" id="PF13193"/>
    </source>
</evidence>
<organism evidence="11 12">
    <name type="scientific">Mycolicibacterium diernhoferi</name>
    <dbReference type="NCBI Taxonomy" id="1801"/>
    <lineage>
        <taxon>Bacteria</taxon>
        <taxon>Bacillati</taxon>
        <taxon>Actinomycetota</taxon>
        <taxon>Actinomycetes</taxon>
        <taxon>Mycobacteriales</taxon>
        <taxon>Mycobacteriaceae</taxon>
        <taxon>Mycolicibacterium</taxon>
    </lineage>
</organism>
<dbReference type="Gene3D" id="3.40.50.12780">
    <property type="entry name" value="N-terminal domain of ligase-like"/>
    <property type="match status" value="1"/>
</dbReference>
<dbReference type="EC" id="6.2.1.3" evidence="3"/>
<evidence type="ECO:0000256" key="7">
    <source>
        <dbReference type="ARBA" id="ARBA00080667"/>
    </source>
</evidence>
<dbReference type="OrthoDB" id="9803968at2"/>
<evidence type="ECO:0000313" key="11">
    <source>
        <dbReference type="EMBL" id="PEG53055.1"/>
    </source>
</evidence>
<dbReference type="InterPro" id="IPR042099">
    <property type="entry name" value="ANL_N_sf"/>
</dbReference>
<dbReference type="InterPro" id="IPR020845">
    <property type="entry name" value="AMP-binding_CS"/>
</dbReference>
<dbReference type="FunFam" id="3.30.300.30:FF:000008">
    <property type="entry name" value="2,3-dihydroxybenzoate-AMP ligase"/>
    <property type="match status" value="1"/>
</dbReference>
<dbReference type="Pfam" id="PF13193">
    <property type="entry name" value="AMP-binding_C"/>
    <property type="match status" value="1"/>
</dbReference>
<dbReference type="InterPro" id="IPR000873">
    <property type="entry name" value="AMP-dep_synth/lig_dom"/>
</dbReference>
<evidence type="ECO:0000256" key="3">
    <source>
        <dbReference type="ARBA" id="ARBA00026121"/>
    </source>
</evidence>
<comment type="caution">
    <text evidence="11">The sequence shown here is derived from an EMBL/GenBank/DDBJ whole genome shotgun (WGS) entry which is preliminary data.</text>
</comment>
<evidence type="ECO:0000256" key="5">
    <source>
        <dbReference type="ARBA" id="ARBA00069710"/>
    </source>
</evidence>
<gene>
    <name evidence="11" type="ORF">CRI78_17840</name>
</gene>
<dbReference type="PANTHER" id="PTHR43201">
    <property type="entry name" value="ACYL-COA SYNTHETASE"/>
    <property type="match status" value="1"/>
</dbReference>